<keyword evidence="1" id="KW-1133">Transmembrane helix</keyword>
<evidence type="ECO:0000256" key="1">
    <source>
        <dbReference type="SAM" id="Phobius"/>
    </source>
</evidence>
<name>A0A855X5F2_9BACT</name>
<feature type="transmembrane region" description="Helical" evidence="1">
    <location>
        <begin position="113"/>
        <end position="135"/>
    </location>
</feature>
<dbReference type="EMBL" id="PQAP01000097">
    <property type="protein sequence ID" value="PWB72027.1"/>
    <property type="molecule type" value="Genomic_DNA"/>
</dbReference>
<keyword evidence="1" id="KW-0472">Membrane</keyword>
<gene>
    <name evidence="2" type="ORF">C3F09_07180</name>
</gene>
<dbReference type="Pfam" id="PF06182">
    <property type="entry name" value="ABC2_membrane_6"/>
    <property type="match status" value="1"/>
</dbReference>
<feature type="transmembrane region" description="Helical" evidence="1">
    <location>
        <begin position="147"/>
        <end position="169"/>
    </location>
</feature>
<proteinExistence type="predicted"/>
<dbReference type="AlphaFoldDB" id="A0A855X5F2"/>
<sequence length="265" mass="28181">MNGILRDTVAELIDRKILYVFLGVTLIAVLVIAATSSVDLRIQVSGTGELGNTAPSVIAQSALLKLFGAFISLLVFLAAMASASLMPSALEKGRVDFYLTKPLSRAGFLLRKYVAIWLTYGGIVVACGLIVYPVAGLVHGTSDSRVAYLFGASLVNLAIWFSITVAAGVLSRSAPIAIMTAFIVWVGQTILAGHTAIGDFIGSSGWKYLVDALYYILPKPSILFDQAFALCEGKAITDWVPLGSSILFAAAMLVAAAEILRRKEF</sequence>
<reference evidence="2 3" key="1">
    <citation type="journal article" date="2018" name="ISME J.">
        <title>A methanotrophic archaeon couples anaerobic oxidation of methane to Fe(III) reduction.</title>
        <authorList>
            <person name="Cai C."/>
            <person name="Leu A.O."/>
            <person name="Xie G.J."/>
            <person name="Guo J."/>
            <person name="Feng Y."/>
            <person name="Zhao J.X."/>
            <person name="Tyson G.W."/>
            <person name="Yuan Z."/>
            <person name="Hu S."/>
        </authorList>
    </citation>
    <scope>NUCLEOTIDE SEQUENCE [LARGE SCALE GENOMIC DNA]</scope>
    <source>
        <strain evidence="2">FeB_12</strain>
    </source>
</reference>
<feature type="transmembrane region" description="Helical" evidence="1">
    <location>
        <begin position="17"/>
        <end position="38"/>
    </location>
</feature>
<keyword evidence="1" id="KW-0812">Transmembrane</keyword>
<feature type="transmembrane region" description="Helical" evidence="1">
    <location>
        <begin position="176"/>
        <end position="197"/>
    </location>
</feature>
<evidence type="ECO:0000313" key="3">
    <source>
        <dbReference type="Proteomes" id="UP000250918"/>
    </source>
</evidence>
<accession>A0A855X5F2</accession>
<feature type="transmembrane region" description="Helical" evidence="1">
    <location>
        <begin position="58"/>
        <end position="85"/>
    </location>
</feature>
<protein>
    <submittedName>
        <fullName evidence="2">Uncharacterized protein</fullName>
    </submittedName>
</protein>
<comment type="caution">
    <text evidence="2">The sequence shown here is derived from an EMBL/GenBank/DDBJ whole genome shotgun (WGS) entry which is preliminary data.</text>
</comment>
<evidence type="ECO:0000313" key="2">
    <source>
        <dbReference type="EMBL" id="PWB72027.1"/>
    </source>
</evidence>
<dbReference type="InterPro" id="IPR010390">
    <property type="entry name" value="ABC-2_transporter-like"/>
</dbReference>
<feature type="transmembrane region" description="Helical" evidence="1">
    <location>
        <begin position="239"/>
        <end position="260"/>
    </location>
</feature>
<dbReference type="Proteomes" id="UP000250918">
    <property type="component" value="Unassembled WGS sequence"/>
</dbReference>
<organism evidence="2 3">
    <name type="scientific">candidate division GN15 bacterium</name>
    <dbReference type="NCBI Taxonomy" id="2072418"/>
    <lineage>
        <taxon>Bacteria</taxon>
        <taxon>candidate division GN15</taxon>
    </lineage>
</organism>